<feature type="domain" description="F-box" evidence="9">
    <location>
        <begin position="10"/>
        <end position="59"/>
    </location>
</feature>
<name>A0A3B4BUM4_PYGNA</name>
<gene>
    <name evidence="10" type="primary">RECQL</name>
</gene>
<reference evidence="10" key="3">
    <citation type="submission" date="2025-09" db="UniProtKB">
        <authorList>
            <consortium name="Ensembl"/>
        </authorList>
    </citation>
    <scope>IDENTIFICATION</scope>
</reference>
<dbReference type="PANTHER" id="PTHR11070">
    <property type="entry name" value="UVRD / RECB / PCRA DNA HELICASE FAMILY MEMBER"/>
    <property type="match status" value="1"/>
</dbReference>
<comment type="catalytic activity">
    <reaction evidence="6">
        <text>Couples ATP hydrolysis with the unwinding of duplex DNA by translocating in the 3'-5' direction.</text>
        <dbReference type="EC" id="5.6.2.4"/>
    </reaction>
</comment>
<keyword evidence="2" id="KW-0378">Hydrolase</keyword>
<evidence type="ECO:0000256" key="3">
    <source>
        <dbReference type="ARBA" id="ARBA00022806"/>
    </source>
</evidence>
<dbReference type="Gene3D" id="1.20.1280.50">
    <property type="match status" value="1"/>
</dbReference>
<evidence type="ECO:0000256" key="1">
    <source>
        <dbReference type="ARBA" id="ARBA00022741"/>
    </source>
</evidence>
<dbReference type="InterPro" id="IPR014016">
    <property type="entry name" value="UvrD-like_ATP-bd"/>
</dbReference>
<dbReference type="GO" id="GO:0043138">
    <property type="term" value="F:3'-5' DNA helicase activity"/>
    <property type="evidence" value="ECO:0007669"/>
    <property type="project" value="UniProtKB-EC"/>
</dbReference>
<proteinExistence type="predicted"/>
<evidence type="ECO:0000256" key="8">
    <source>
        <dbReference type="ARBA" id="ARBA00048988"/>
    </source>
</evidence>
<keyword evidence="4" id="KW-0067">ATP-binding</keyword>
<keyword evidence="3" id="KW-0347">Helicase</keyword>
<evidence type="ECO:0000256" key="6">
    <source>
        <dbReference type="ARBA" id="ARBA00034617"/>
    </source>
</evidence>
<accession>A0A3B4BUM4</accession>
<dbReference type="InterPro" id="IPR000212">
    <property type="entry name" value="DNA_helicase_UvrD/REP"/>
</dbReference>
<protein>
    <recommendedName>
        <fullName evidence="7">DNA 3'-5' helicase</fullName>
        <ecNumber evidence="7">5.6.2.4</ecNumber>
    </recommendedName>
</protein>
<dbReference type="Pfam" id="PF00580">
    <property type="entry name" value="UvrD-helicase"/>
    <property type="match status" value="1"/>
</dbReference>
<dbReference type="GO" id="GO:0016787">
    <property type="term" value="F:hydrolase activity"/>
    <property type="evidence" value="ECO:0007669"/>
    <property type="project" value="UniProtKB-KW"/>
</dbReference>
<dbReference type="InterPro" id="IPR001810">
    <property type="entry name" value="F-box_dom"/>
</dbReference>
<dbReference type="SUPFAM" id="SSF81383">
    <property type="entry name" value="F-box domain"/>
    <property type="match status" value="1"/>
</dbReference>
<dbReference type="GO" id="GO:0000724">
    <property type="term" value="P:double-strand break repair via homologous recombination"/>
    <property type="evidence" value="ECO:0007669"/>
    <property type="project" value="TreeGrafter"/>
</dbReference>
<dbReference type="GO" id="GO:0031297">
    <property type="term" value="P:replication fork processing"/>
    <property type="evidence" value="ECO:0007669"/>
    <property type="project" value="TreeGrafter"/>
</dbReference>
<dbReference type="Proteomes" id="UP001501920">
    <property type="component" value="Chromosome 3"/>
</dbReference>
<dbReference type="Pfam" id="PF13361">
    <property type="entry name" value="UvrD_C"/>
    <property type="match status" value="1"/>
</dbReference>
<evidence type="ECO:0000256" key="2">
    <source>
        <dbReference type="ARBA" id="ARBA00022801"/>
    </source>
</evidence>
<evidence type="ECO:0000313" key="11">
    <source>
        <dbReference type="Proteomes" id="UP001501920"/>
    </source>
</evidence>
<reference evidence="10" key="2">
    <citation type="submission" date="2025-08" db="UniProtKB">
        <authorList>
            <consortium name="Ensembl"/>
        </authorList>
    </citation>
    <scope>IDENTIFICATION</scope>
</reference>
<dbReference type="EC" id="5.6.2.4" evidence="7"/>
<dbReference type="Gene3D" id="3.40.50.300">
    <property type="entry name" value="P-loop containing nucleotide triphosphate hydrolases"/>
    <property type="match status" value="2"/>
</dbReference>
<dbReference type="SUPFAM" id="SSF52540">
    <property type="entry name" value="P-loop containing nucleoside triphosphate hydrolases"/>
    <property type="match status" value="1"/>
</dbReference>
<dbReference type="SMART" id="SM00256">
    <property type="entry name" value="FBOX"/>
    <property type="match status" value="1"/>
</dbReference>
<comment type="catalytic activity">
    <reaction evidence="8">
        <text>ATP + H2O = ADP + phosphate + H(+)</text>
        <dbReference type="Rhea" id="RHEA:13065"/>
        <dbReference type="ChEBI" id="CHEBI:15377"/>
        <dbReference type="ChEBI" id="CHEBI:15378"/>
        <dbReference type="ChEBI" id="CHEBI:30616"/>
        <dbReference type="ChEBI" id="CHEBI:43474"/>
        <dbReference type="ChEBI" id="CHEBI:456216"/>
        <dbReference type="EC" id="5.6.2.4"/>
    </reaction>
</comment>
<keyword evidence="11" id="KW-1185">Reference proteome</keyword>
<dbReference type="OMA" id="KLAVCEA"/>
<keyword evidence="1" id="KW-0547">Nucleotide-binding</keyword>
<evidence type="ECO:0000313" key="10">
    <source>
        <dbReference type="Ensembl" id="ENSPNAP00000003342.2"/>
    </source>
</evidence>
<evidence type="ECO:0000256" key="4">
    <source>
        <dbReference type="ARBA" id="ARBA00022840"/>
    </source>
</evidence>
<dbReference type="Ensembl" id="ENSPNAT00000008890.2">
    <property type="protein sequence ID" value="ENSPNAP00000003342.2"/>
    <property type="gene ID" value="ENSPNAG00000001339.2"/>
</dbReference>
<dbReference type="Pfam" id="PF12937">
    <property type="entry name" value="F-box-like"/>
    <property type="match status" value="1"/>
</dbReference>
<dbReference type="InterPro" id="IPR014017">
    <property type="entry name" value="DNA_helicase_UvrD-like_C"/>
</dbReference>
<dbReference type="GO" id="GO:0005524">
    <property type="term" value="F:ATP binding"/>
    <property type="evidence" value="ECO:0007669"/>
    <property type="project" value="UniProtKB-KW"/>
</dbReference>
<dbReference type="PANTHER" id="PTHR11070:SF30">
    <property type="entry name" value="F-BOX DNA HELICASE 1"/>
    <property type="match status" value="1"/>
</dbReference>
<dbReference type="InterPro" id="IPR027417">
    <property type="entry name" value="P-loop_NTPase"/>
</dbReference>
<dbReference type="GO" id="GO:0005634">
    <property type="term" value="C:nucleus"/>
    <property type="evidence" value="ECO:0007669"/>
    <property type="project" value="TreeGrafter"/>
</dbReference>
<evidence type="ECO:0000256" key="5">
    <source>
        <dbReference type="ARBA" id="ARBA00023235"/>
    </source>
</evidence>
<keyword evidence="5" id="KW-0413">Isomerase</keyword>
<evidence type="ECO:0000259" key="9">
    <source>
        <dbReference type="PROSITE" id="PS50181"/>
    </source>
</evidence>
<dbReference type="GO" id="GO:0003677">
    <property type="term" value="F:DNA binding"/>
    <property type="evidence" value="ECO:0007669"/>
    <property type="project" value="InterPro"/>
</dbReference>
<sequence length="713" mass="81720">QDQVTSYSSQVNIQDLPSNLLQAVFSYLPLQQLCLHVRCVCRSWRDIISNPEFLPWRKLYYYYQQGDTDAKQKVQDYLCENDITKENERCLINLWFFLLQAECSLVKLVVLILLLADGVEDMEALHLESSSCPLSHTNLSELLWAVSTLLLAMTHSGIRISSRLHYNVLYVLFQMENTAPPHHMFVSGTGKTNMLIRFSQQRPNLRLLYVTFNKAIATKARRWFPKNVECRTVHSLAYDAVGKRYTVLKKVTEKVKLFFLSKVLPEGKKGYVNAKVVSQTIDTFCQSTDSHISTKHVPLEYKNTNGFIQTTKPHEKREFVKIAKDVWSKMIKEEPREHHAYCITHDGYLKLWQLQKPILKEYDIIMIDEAQDCSPVIMDIWLSQPCAKIFVGDAHQQIYAFKGAVNAMHTIPHTHLYYLTQSFRFGSEIAYAGTVVLDACKKVKRSLLGAKQDGSVCGDDSEVVDSLRSGSGKGDGRIAVLCRKNVTVFSEAARLVQSNPECRIYFIGGVQKLKLKDIEDIWTLKSRGQWENWDRKGIEFRNPFIQHFSRHGGFVALRHYINESEDEDLTYKLTVVEKYSTQIPHLVSRLIASAAKKVQRADFILGTVHKSKGLEFHTVIVADDFKRVPRATSPLQVSLPRDVQEDEWNLLYIAVTRAKRKLFLNKTIISILEMKGVRQESTYLLIFLSQTDLVPLHKDDSSSAAAQFVLVIL</sequence>
<dbReference type="InterPro" id="IPR036047">
    <property type="entry name" value="F-box-like_dom_sf"/>
</dbReference>
<evidence type="ECO:0000256" key="7">
    <source>
        <dbReference type="ARBA" id="ARBA00034808"/>
    </source>
</evidence>
<reference evidence="10 11" key="1">
    <citation type="submission" date="2020-10" db="EMBL/GenBank/DDBJ databases">
        <title>Pygocentrus nattereri (red-bellied piranha) genome, fPygNat1, primary haplotype.</title>
        <authorList>
            <person name="Myers G."/>
            <person name="Meyer A."/>
            <person name="Karagic N."/>
            <person name="Pippel M."/>
            <person name="Winkler S."/>
            <person name="Tracey A."/>
            <person name="Wood J."/>
            <person name="Formenti G."/>
            <person name="Howe K."/>
            <person name="Fedrigo O."/>
            <person name="Jarvis E.D."/>
        </authorList>
    </citation>
    <scope>NUCLEOTIDE SEQUENCE [LARGE SCALE GENOMIC DNA]</scope>
</reference>
<dbReference type="GeneTree" id="ENSGT00390000011669"/>
<organism evidence="10 11">
    <name type="scientific">Pygocentrus nattereri</name>
    <name type="common">Red-bellied piranha</name>
    <dbReference type="NCBI Taxonomy" id="42514"/>
    <lineage>
        <taxon>Eukaryota</taxon>
        <taxon>Metazoa</taxon>
        <taxon>Chordata</taxon>
        <taxon>Craniata</taxon>
        <taxon>Vertebrata</taxon>
        <taxon>Euteleostomi</taxon>
        <taxon>Actinopterygii</taxon>
        <taxon>Neopterygii</taxon>
        <taxon>Teleostei</taxon>
        <taxon>Ostariophysi</taxon>
        <taxon>Characiformes</taxon>
        <taxon>Characoidei</taxon>
        <taxon>Pygocentrus</taxon>
    </lineage>
</organism>
<dbReference type="STRING" id="42514.ENSPNAP00000003342"/>
<dbReference type="PROSITE" id="PS50181">
    <property type="entry name" value="FBOX"/>
    <property type="match status" value="1"/>
</dbReference>
<dbReference type="AlphaFoldDB" id="A0A3B4BUM4"/>